<comment type="caution">
    <text evidence="8">The sequence shown here is derived from an EMBL/GenBank/DDBJ whole genome shotgun (WGS) entry which is preliminary data.</text>
</comment>
<dbReference type="EMBL" id="ADCX01000002">
    <property type="protein sequence ID" value="EFG26720.1"/>
    <property type="molecule type" value="Genomic_DNA"/>
</dbReference>
<dbReference type="RefSeq" id="WP_006292703.1">
    <property type="nucleotide sequence ID" value="NZ_GG770225.1"/>
</dbReference>
<keyword evidence="6" id="KW-0368">Histidine biosynthesis</keyword>
<evidence type="ECO:0000256" key="2">
    <source>
        <dbReference type="ARBA" id="ARBA00011738"/>
    </source>
</evidence>
<evidence type="ECO:0000256" key="3">
    <source>
        <dbReference type="ARBA" id="ARBA00022576"/>
    </source>
</evidence>
<dbReference type="Pfam" id="PF00155">
    <property type="entry name" value="Aminotran_1_2"/>
    <property type="match status" value="1"/>
</dbReference>
<dbReference type="eggNOG" id="COG0079">
    <property type="taxonomic scope" value="Bacteria"/>
</dbReference>
<protein>
    <recommendedName>
        <fullName evidence="6">Histidinol-phosphate aminotransferase</fullName>
        <ecNumber evidence="6">2.6.1.9</ecNumber>
    </recommendedName>
    <alternativeName>
        <fullName evidence="6">Imidazole acetol-phosphate transaminase</fullName>
    </alternativeName>
</protein>
<keyword evidence="3 6" id="KW-0032">Aminotransferase</keyword>
<dbReference type="NCBIfam" id="TIGR01141">
    <property type="entry name" value="hisC"/>
    <property type="match status" value="1"/>
</dbReference>
<evidence type="ECO:0000256" key="4">
    <source>
        <dbReference type="ARBA" id="ARBA00022679"/>
    </source>
</evidence>
<name>W5IIM8_SCAIO</name>
<gene>
    <name evidence="6" type="primary">hisC</name>
    <name evidence="8" type="ORF">HMPREF9020_00347</name>
</gene>
<dbReference type="Proteomes" id="UP000005777">
    <property type="component" value="Unassembled WGS sequence"/>
</dbReference>
<reference evidence="8 9" key="1">
    <citation type="submission" date="2012-01" db="EMBL/GenBank/DDBJ databases">
        <title>The Genome Sequence of Scardovia inopinata F0304.</title>
        <authorList>
            <consortium name="The Broad Institute Genome Sequencing Platform"/>
            <person name="Earl A."/>
            <person name="Ward D."/>
            <person name="Feldgarden M."/>
            <person name="Gevers D."/>
            <person name="Izard J."/>
            <person name="Baranova O.V."/>
            <person name="Blanton J.M."/>
            <person name="Tanner A.C."/>
            <person name="Dewhirst F.E."/>
            <person name="Young S.K."/>
            <person name="Zeng Q."/>
            <person name="Gargeya S."/>
            <person name="Fitzgerald M."/>
            <person name="Haas B."/>
            <person name="Abouelleil A."/>
            <person name="Alvarado L."/>
            <person name="Arachchi H.M."/>
            <person name="Berlin A."/>
            <person name="Chapman S.B."/>
            <person name="Gearin G."/>
            <person name="Goldberg J."/>
            <person name="Griggs A."/>
            <person name="Gujja S."/>
            <person name="Hansen M."/>
            <person name="Heiman D."/>
            <person name="Howarth C."/>
            <person name="Larimer J."/>
            <person name="Lui A."/>
            <person name="MacDonald P.J."/>
            <person name="McCowen C."/>
            <person name="Montmayeur A."/>
            <person name="Murphy C."/>
            <person name="Neiman D."/>
            <person name="Pearson M."/>
            <person name="Priest M."/>
            <person name="Roberts A."/>
            <person name="Saif S."/>
            <person name="Shea T."/>
            <person name="Sisk P."/>
            <person name="Stolte C."/>
            <person name="Sykes S."/>
            <person name="Wortman J."/>
            <person name="Nusbaum C."/>
            <person name="Birren B."/>
        </authorList>
    </citation>
    <scope>NUCLEOTIDE SEQUENCE [LARGE SCALE GENOMIC DNA]</scope>
    <source>
        <strain evidence="8 9">F0304</strain>
    </source>
</reference>
<dbReference type="InterPro" id="IPR015421">
    <property type="entry name" value="PyrdxlP-dep_Trfase_major"/>
</dbReference>
<accession>W5IIM8</accession>
<dbReference type="InterPro" id="IPR050106">
    <property type="entry name" value="HistidinolP_aminotransfase"/>
</dbReference>
<dbReference type="AlphaFoldDB" id="W5IIM8"/>
<comment type="catalytic activity">
    <reaction evidence="6">
        <text>L-histidinol phosphate + 2-oxoglutarate = 3-(imidazol-4-yl)-2-oxopropyl phosphate + L-glutamate</text>
        <dbReference type="Rhea" id="RHEA:23744"/>
        <dbReference type="ChEBI" id="CHEBI:16810"/>
        <dbReference type="ChEBI" id="CHEBI:29985"/>
        <dbReference type="ChEBI" id="CHEBI:57766"/>
        <dbReference type="ChEBI" id="CHEBI:57980"/>
        <dbReference type="EC" id="2.6.1.9"/>
    </reaction>
</comment>
<dbReference type="HAMAP" id="MF_01023">
    <property type="entry name" value="HisC_aminotrans_2"/>
    <property type="match status" value="1"/>
</dbReference>
<dbReference type="InterPro" id="IPR015422">
    <property type="entry name" value="PyrdxlP-dep_Trfase_small"/>
</dbReference>
<dbReference type="GO" id="GO:0004400">
    <property type="term" value="F:histidinol-phosphate transaminase activity"/>
    <property type="evidence" value="ECO:0007669"/>
    <property type="project" value="UniProtKB-UniRule"/>
</dbReference>
<organism evidence="8 9">
    <name type="scientific">Scardovia inopinata F0304</name>
    <dbReference type="NCBI Taxonomy" id="641146"/>
    <lineage>
        <taxon>Bacteria</taxon>
        <taxon>Bacillati</taxon>
        <taxon>Actinomycetota</taxon>
        <taxon>Actinomycetes</taxon>
        <taxon>Bifidobacteriales</taxon>
        <taxon>Bifidobacteriaceae</taxon>
        <taxon>Scardovia</taxon>
    </lineage>
</organism>
<comment type="subunit">
    <text evidence="2 6">Homodimer.</text>
</comment>
<dbReference type="SUPFAM" id="SSF53383">
    <property type="entry name" value="PLP-dependent transferases"/>
    <property type="match status" value="1"/>
</dbReference>
<dbReference type="UniPathway" id="UPA00031">
    <property type="reaction ID" value="UER00012"/>
</dbReference>
<dbReference type="GO" id="GO:0000105">
    <property type="term" value="P:L-histidine biosynthetic process"/>
    <property type="evidence" value="ECO:0007669"/>
    <property type="project" value="UniProtKB-UniRule"/>
</dbReference>
<dbReference type="NCBIfam" id="NF002878">
    <property type="entry name" value="PRK03321.1"/>
    <property type="match status" value="1"/>
</dbReference>
<evidence type="ECO:0000256" key="5">
    <source>
        <dbReference type="ARBA" id="ARBA00022898"/>
    </source>
</evidence>
<feature type="domain" description="Aminotransferase class I/classII large" evidence="7">
    <location>
        <begin position="33"/>
        <end position="351"/>
    </location>
</feature>
<keyword evidence="6" id="KW-0028">Amino-acid biosynthesis</keyword>
<evidence type="ECO:0000256" key="1">
    <source>
        <dbReference type="ARBA" id="ARBA00001933"/>
    </source>
</evidence>
<proteinExistence type="inferred from homology"/>
<dbReference type="InterPro" id="IPR004839">
    <property type="entry name" value="Aminotransferase_I/II_large"/>
</dbReference>
<dbReference type="PANTHER" id="PTHR43643:SF3">
    <property type="entry name" value="HISTIDINOL-PHOSPHATE AMINOTRANSFERASE"/>
    <property type="match status" value="1"/>
</dbReference>
<comment type="cofactor">
    <cofactor evidence="1 6">
        <name>pyridoxal 5'-phosphate</name>
        <dbReference type="ChEBI" id="CHEBI:597326"/>
    </cofactor>
</comment>
<dbReference type="PANTHER" id="PTHR43643">
    <property type="entry name" value="HISTIDINOL-PHOSPHATE AMINOTRANSFERASE 2"/>
    <property type="match status" value="1"/>
</dbReference>
<evidence type="ECO:0000256" key="6">
    <source>
        <dbReference type="HAMAP-Rule" id="MF_01023"/>
    </source>
</evidence>
<feature type="modified residue" description="N6-(pyridoxal phosphate)lysine" evidence="6">
    <location>
        <position position="224"/>
    </location>
</feature>
<keyword evidence="9" id="KW-1185">Reference proteome</keyword>
<evidence type="ECO:0000313" key="8">
    <source>
        <dbReference type="EMBL" id="EFG26720.1"/>
    </source>
</evidence>
<dbReference type="InterPro" id="IPR005861">
    <property type="entry name" value="HisP_aminotrans"/>
</dbReference>
<comment type="similarity">
    <text evidence="6">Belongs to the class-II pyridoxal-phosphate-dependent aminotransferase family. Histidinol-phosphate aminotransferase subfamily.</text>
</comment>
<dbReference type="InterPro" id="IPR001917">
    <property type="entry name" value="Aminotrans_II_pyridoxalP_BS"/>
</dbReference>
<keyword evidence="5 6" id="KW-0663">Pyridoxal phosphate</keyword>
<dbReference type="InterPro" id="IPR024892">
    <property type="entry name" value="ArAT"/>
</dbReference>
<evidence type="ECO:0000259" key="7">
    <source>
        <dbReference type="Pfam" id="PF00155"/>
    </source>
</evidence>
<dbReference type="Gene3D" id="3.90.1150.10">
    <property type="entry name" value="Aspartate Aminotransferase, domain 1"/>
    <property type="match status" value="1"/>
</dbReference>
<sequence length="364" mass="40380">MVTEFKHRAIIDTIPSYVQGKPAPRISGLTPYKLSSNENPYPPLPGVQKVLEEGPLQHFNRYPDMRGTAICQRIADLYKVKLENVVLGAGSTEIITQLINIVAGPGDEIVYPWRSFEAYPIIVANAGAVSVQVPLTADCRHDIDAMIAALTDRTRLVIVNNPNNPTATSVSRQEVEKLMAAVPPDVLVLMDEAYFQFNQDPDRSIARQVWDRYPNMVIAQTFSKAYGLAGLRIGYGIARPEIADAMMKAALPFAVSDLAQTAALTSLDLEDELMDRVKLIVSERDRLMNALREQGWTTIPQSQANYFWLPLGPKTDQAYERFRQQALAVRAFSGDGIRVSVGLPEANDRVLALCQELYNDGFEA</sequence>
<dbReference type="InterPro" id="IPR015424">
    <property type="entry name" value="PyrdxlP-dep_Trfase"/>
</dbReference>
<dbReference type="HOGENOM" id="CLU_017584_3_3_11"/>
<evidence type="ECO:0000313" key="9">
    <source>
        <dbReference type="Proteomes" id="UP000005777"/>
    </source>
</evidence>
<dbReference type="Gene3D" id="3.40.640.10">
    <property type="entry name" value="Type I PLP-dependent aspartate aminotransferase-like (Major domain)"/>
    <property type="match status" value="1"/>
</dbReference>
<dbReference type="EC" id="2.6.1.9" evidence="6"/>
<dbReference type="CDD" id="cd00609">
    <property type="entry name" value="AAT_like"/>
    <property type="match status" value="1"/>
</dbReference>
<keyword evidence="4 6" id="KW-0808">Transferase</keyword>
<dbReference type="PROSITE" id="PS00599">
    <property type="entry name" value="AA_TRANSFER_CLASS_2"/>
    <property type="match status" value="1"/>
</dbReference>
<dbReference type="GO" id="GO:0030170">
    <property type="term" value="F:pyridoxal phosphate binding"/>
    <property type="evidence" value="ECO:0007669"/>
    <property type="project" value="InterPro"/>
</dbReference>
<comment type="pathway">
    <text evidence="6">Amino-acid biosynthesis; L-histidine biosynthesis; L-histidine from 5-phospho-alpha-D-ribose 1-diphosphate: step 7/9.</text>
</comment>